<evidence type="ECO:0000313" key="1">
    <source>
        <dbReference type="EMBL" id="KAJ2811468.1"/>
    </source>
</evidence>
<protein>
    <submittedName>
        <fullName evidence="1">Uncharacterized protein</fullName>
    </submittedName>
</protein>
<accession>A0ACC1LLM6</accession>
<sequence length="226" mass="24952">MLAKPWMQTWVTSQRDLSKAKHIGPSSSEQLHRSSETLKLALTSPPPPAPPPPLILPVRSAHLSHQPFCGADNAYVIGGRLFLDPDDIVLAEALELTQQKQQQPWMVLGVLSGKLPRLHICDQTTVFGRHPDCAIRFDDVHISLQHCTIDRGRGSVSALLTNLSSNGTYVNSQRIEGTTMLNKGDDLVLLFDRIDGALYEKTLLGQQKAIDRNGYPVLVGFRVISM</sequence>
<organism evidence="1 2">
    <name type="scientific">Coemansia furcata</name>
    <dbReference type="NCBI Taxonomy" id="417177"/>
    <lineage>
        <taxon>Eukaryota</taxon>
        <taxon>Fungi</taxon>
        <taxon>Fungi incertae sedis</taxon>
        <taxon>Zoopagomycota</taxon>
        <taxon>Kickxellomycotina</taxon>
        <taxon>Kickxellomycetes</taxon>
        <taxon>Kickxellales</taxon>
        <taxon>Kickxellaceae</taxon>
        <taxon>Coemansia</taxon>
    </lineage>
</organism>
<proteinExistence type="predicted"/>
<reference evidence="1" key="1">
    <citation type="submission" date="2022-07" db="EMBL/GenBank/DDBJ databases">
        <title>Phylogenomic reconstructions and comparative analyses of Kickxellomycotina fungi.</title>
        <authorList>
            <person name="Reynolds N.K."/>
            <person name="Stajich J.E."/>
            <person name="Barry K."/>
            <person name="Grigoriev I.V."/>
            <person name="Crous P."/>
            <person name="Smith M.E."/>
        </authorList>
    </citation>
    <scope>NUCLEOTIDE SEQUENCE</scope>
    <source>
        <strain evidence="1">CBS 102833</strain>
    </source>
</reference>
<name>A0ACC1LLM6_9FUNG</name>
<dbReference type="EMBL" id="JANBUP010000432">
    <property type="protein sequence ID" value="KAJ2811468.1"/>
    <property type="molecule type" value="Genomic_DNA"/>
</dbReference>
<dbReference type="Proteomes" id="UP001140096">
    <property type="component" value="Unassembled WGS sequence"/>
</dbReference>
<comment type="caution">
    <text evidence="1">The sequence shown here is derived from an EMBL/GenBank/DDBJ whole genome shotgun (WGS) entry which is preliminary data.</text>
</comment>
<gene>
    <name evidence="1" type="ORF">H4S07_002042</name>
</gene>
<keyword evidence="2" id="KW-1185">Reference proteome</keyword>
<evidence type="ECO:0000313" key="2">
    <source>
        <dbReference type="Proteomes" id="UP001140096"/>
    </source>
</evidence>